<gene>
    <name evidence="1" type="ORF">RchiOBHm_Chr1g0371801</name>
</gene>
<comment type="caution">
    <text evidence="1">The sequence shown here is derived from an EMBL/GenBank/DDBJ whole genome shotgun (WGS) entry which is preliminary data.</text>
</comment>
<dbReference type="EMBL" id="PDCK01000039">
    <property type="protein sequence ID" value="PRQ59585.1"/>
    <property type="molecule type" value="Genomic_DNA"/>
</dbReference>
<name>A0A2P6SLL5_ROSCH</name>
<dbReference type="AlphaFoldDB" id="A0A2P6SLL5"/>
<accession>A0A2P6SLL5</accession>
<evidence type="ECO:0000313" key="2">
    <source>
        <dbReference type="Proteomes" id="UP000238479"/>
    </source>
</evidence>
<dbReference type="Gramene" id="PRQ59585">
    <property type="protein sequence ID" value="PRQ59585"/>
    <property type="gene ID" value="RchiOBHm_Chr1g0371801"/>
</dbReference>
<organism evidence="1 2">
    <name type="scientific">Rosa chinensis</name>
    <name type="common">China rose</name>
    <dbReference type="NCBI Taxonomy" id="74649"/>
    <lineage>
        <taxon>Eukaryota</taxon>
        <taxon>Viridiplantae</taxon>
        <taxon>Streptophyta</taxon>
        <taxon>Embryophyta</taxon>
        <taxon>Tracheophyta</taxon>
        <taxon>Spermatophyta</taxon>
        <taxon>Magnoliopsida</taxon>
        <taxon>eudicotyledons</taxon>
        <taxon>Gunneridae</taxon>
        <taxon>Pentapetalae</taxon>
        <taxon>rosids</taxon>
        <taxon>fabids</taxon>
        <taxon>Rosales</taxon>
        <taxon>Rosaceae</taxon>
        <taxon>Rosoideae</taxon>
        <taxon>Rosoideae incertae sedis</taxon>
        <taxon>Rosa</taxon>
    </lineage>
</organism>
<dbReference type="Proteomes" id="UP000238479">
    <property type="component" value="Chromosome 1"/>
</dbReference>
<proteinExistence type="predicted"/>
<evidence type="ECO:0000313" key="1">
    <source>
        <dbReference type="EMBL" id="PRQ59585.1"/>
    </source>
</evidence>
<keyword evidence="2" id="KW-1185">Reference proteome</keyword>
<protein>
    <submittedName>
        <fullName evidence="1">Uncharacterized protein</fullName>
    </submittedName>
</protein>
<reference evidence="1 2" key="1">
    <citation type="journal article" date="2018" name="Nat. Genet.">
        <title>The Rosa genome provides new insights in the design of modern roses.</title>
        <authorList>
            <person name="Bendahmane M."/>
        </authorList>
    </citation>
    <scope>NUCLEOTIDE SEQUENCE [LARGE SCALE GENOMIC DNA]</scope>
    <source>
        <strain evidence="2">cv. Old Blush</strain>
    </source>
</reference>
<sequence>MLSHARAASPMNYNKLSPFSFLHFNPSSIPSSADLRGPLGSCVCGTVDLLFSQNSTCCTLLQSLSSLECVTSSAASSLCFQPLCLCLLLLCFLSNLATVADIFTEVLLKHCFANLSSKFQAACSSSPHQLAGG</sequence>